<dbReference type="AlphaFoldDB" id="A0AAE1LHK3"/>
<proteinExistence type="predicted"/>
<protein>
    <submittedName>
        <fullName evidence="1">Multiple epidermal growth factor-like domains protein 10</fullName>
    </submittedName>
</protein>
<dbReference type="GO" id="GO:0071897">
    <property type="term" value="P:DNA biosynthetic process"/>
    <property type="evidence" value="ECO:0007669"/>
    <property type="project" value="UniProtKB-ARBA"/>
</dbReference>
<evidence type="ECO:0000313" key="1">
    <source>
        <dbReference type="EMBL" id="KAK3919938.1"/>
    </source>
</evidence>
<comment type="caution">
    <text evidence="1">The sequence shown here is derived from an EMBL/GenBank/DDBJ whole genome shotgun (WGS) entry which is preliminary data.</text>
</comment>
<keyword evidence="2" id="KW-1185">Reference proteome</keyword>
<dbReference type="SUPFAM" id="SSF56672">
    <property type="entry name" value="DNA/RNA polymerases"/>
    <property type="match status" value="1"/>
</dbReference>
<name>A0AAE1LHK3_9NEOP</name>
<dbReference type="PANTHER" id="PTHR33568">
    <property type="entry name" value="DNA POLYMERASE"/>
    <property type="match status" value="1"/>
</dbReference>
<dbReference type="PANTHER" id="PTHR33568:SF3">
    <property type="entry name" value="DNA-DIRECTED DNA POLYMERASE"/>
    <property type="match status" value="1"/>
</dbReference>
<reference evidence="1" key="2">
    <citation type="journal article" date="2023" name="BMC Genomics">
        <title>Pest status, molecular evolution, and epigenetic factors derived from the genome assembly of Frankliniella fusca, a thysanopteran phytovirus vector.</title>
        <authorList>
            <person name="Catto M.A."/>
            <person name="Labadie P.E."/>
            <person name="Jacobson A.L."/>
            <person name="Kennedy G.G."/>
            <person name="Srinivasan R."/>
            <person name="Hunt B.G."/>
        </authorList>
    </citation>
    <scope>NUCLEOTIDE SEQUENCE</scope>
    <source>
        <strain evidence="1">PL_HMW_Pooled</strain>
    </source>
</reference>
<accession>A0AAE1LHK3</accession>
<dbReference type="EMBL" id="JAHWGI010000985">
    <property type="protein sequence ID" value="KAK3919938.1"/>
    <property type="molecule type" value="Genomic_DNA"/>
</dbReference>
<dbReference type="Gene3D" id="1.10.287.690">
    <property type="entry name" value="Helix hairpin bin"/>
    <property type="match status" value="1"/>
</dbReference>
<evidence type="ECO:0000313" key="2">
    <source>
        <dbReference type="Proteomes" id="UP001219518"/>
    </source>
</evidence>
<dbReference type="InterPro" id="IPR043502">
    <property type="entry name" value="DNA/RNA_pol_sf"/>
</dbReference>
<reference evidence="1" key="1">
    <citation type="submission" date="2021-07" db="EMBL/GenBank/DDBJ databases">
        <authorList>
            <person name="Catto M.A."/>
            <person name="Jacobson A."/>
            <person name="Kennedy G."/>
            <person name="Labadie P."/>
            <person name="Hunt B.G."/>
            <person name="Srinivasan R."/>
        </authorList>
    </citation>
    <scope>NUCLEOTIDE SEQUENCE</scope>
    <source>
        <strain evidence="1">PL_HMW_Pooled</strain>
        <tissue evidence="1">Head</tissue>
    </source>
</reference>
<gene>
    <name evidence="1" type="ORF">KUF71_009225</name>
</gene>
<organism evidence="1 2">
    <name type="scientific">Frankliniella fusca</name>
    <dbReference type="NCBI Taxonomy" id="407009"/>
    <lineage>
        <taxon>Eukaryota</taxon>
        <taxon>Metazoa</taxon>
        <taxon>Ecdysozoa</taxon>
        <taxon>Arthropoda</taxon>
        <taxon>Hexapoda</taxon>
        <taxon>Insecta</taxon>
        <taxon>Pterygota</taxon>
        <taxon>Neoptera</taxon>
        <taxon>Paraneoptera</taxon>
        <taxon>Thysanoptera</taxon>
        <taxon>Terebrantia</taxon>
        <taxon>Thripoidea</taxon>
        <taxon>Thripidae</taxon>
        <taxon>Frankliniella</taxon>
    </lineage>
</organism>
<sequence length="220" mass="24773">MQYDPETQRDGVHSACVRCFMALKIQASGWPADCEGQEQKDKYVADTLKYDGVVSDPAEMVKNPALRTLAKLMCNSFWGKFGEKTMRPKTHFVYRYEQLLRLITDHVSRPGEPDPPTGTHLGDLSGQLEEDYGPGSFIVEFVSGSPKNYAYAVAVRGDTSNIKYCIKKIVTRDTAKKWQAVNSKRRRVGDITVPHGYNAWEMAEDDDQELLEAMELLADA</sequence>
<dbReference type="Proteomes" id="UP001219518">
    <property type="component" value="Unassembled WGS sequence"/>
</dbReference>